<dbReference type="Pfam" id="PF00083">
    <property type="entry name" value="Sugar_tr"/>
    <property type="match status" value="1"/>
</dbReference>
<dbReference type="EMBL" id="HBNS01060738">
    <property type="protein sequence ID" value="CAE4668048.1"/>
    <property type="molecule type" value="Transcribed_RNA"/>
</dbReference>
<keyword evidence="6 9" id="KW-1133">Transmembrane helix</keyword>
<evidence type="ECO:0000256" key="1">
    <source>
        <dbReference type="ARBA" id="ARBA00004651"/>
    </source>
</evidence>
<dbReference type="Gene3D" id="1.20.1250.20">
    <property type="entry name" value="MFS general substrate transporter like domains"/>
    <property type="match status" value="1"/>
</dbReference>
<feature type="transmembrane region" description="Helical" evidence="9">
    <location>
        <begin position="242"/>
        <end position="265"/>
    </location>
</feature>
<name>A0A7S4T9L9_9STRA</name>
<reference evidence="11" key="1">
    <citation type="submission" date="2021-01" db="EMBL/GenBank/DDBJ databases">
        <authorList>
            <person name="Corre E."/>
            <person name="Pelletier E."/>
            <person name="Niang G."/>
            <person name="Scheremetjew M."/>
            <person name="Finn R."/>
            <person name="Kale V."/>
            <person name="Holt S."/>
            <person name="Cochrane G."/>
            <person name="Meng A."/>
            <person name="Brown T."/>
            <person name="Cohen L."/>
        </authorList>
    </citation>
    <scope>NUCLEOTIDE SEQUENCE</scope>
    <source>
        <strain evidence="11">GSO104</strain>
    </source>
</reference>
<dbReference type="InterPro" id="IPR036259">
    <property type="entry name" value="MFS_trans_sf"/>
</dbReference>
<keyword evidence="4 9" id="KW-0812">Transmembrane</keyword>
<feature type="transmembrane region" description="Helical" evidence="9">
    <location>
        <begin position="366"/>
        <end position="387"/>
    </location>
</feature>
<protein>
    <recommendedName>
        <fullName evidence="10">Major facilitator superfamily (MFS) profile domain-containing protein</fullName>
    </recommendedName>
</protein>
<feature type="region of interest" description="Disordered" evidence="8">
    <location>
        <begin position="1"/>
        <end position="98"/>
    </location>
</feature>
<evidence type="ECO:0000256" key="9">
    <source>
        <dbReference type="SAM" id="Phobius"/>
    </source>
</evidence>
<dbReference type="GO" id="GO:0015293">
    <property type="term" value="F:symporter activity"/>
    <property type="evidence" value="ECO:0007669"/>
    <property type="project" value="UniProtKB-KW"/>
</dbReference>
<comment type="subcellular location">
    <subcellularLocation>
        <location evidence="1">Cell membrane</location>
        <topology evidence="1">Multi-pass membrane protein</topology>
    </subcellularLocation>
</comment>
<dbReference type="InterPro" id="IPR020846">
    <property type="entry name" value="MFS_dom"/>
</dbReference>
<feature type="domain" description="Major facilitator superfamily (MFS) profile" evidence="10">
    <location>
        <begin position="104"/>
        <end position="515"/>
    </location>
</feature>
<feature type="transmembrane region" description="Helical" evidence="9">
    <location>
        <begin position="148"/>
        <end position="168"/>
    </location>
</feature>
<keyword evidence="7 9" id="KW-0472">Membrane</keyword>
<feature type="transmembrane region" description="Helical" evidence="9">
    <location>
        <begin position="425"/>
        <end position="449"/>
    </location>
</feature>
<evidence type="ECO:0000256" key="8">
    <source>
        <dbReference type="SAM" id="MobiDB-lite"/>
    </source>
</evidence>
<proteinExistence type="predicted"/>
<feature type="transmembrane region" description="Helical" evidence="9">
    <location>
        <begin position="330"/>
        <end position="354"/>
    </location>
</feature>
<dbReference type="InterPro" id="IPR011701">
    <property type="entry name" value="MFS"/>
</dbReference>
<dbReference type="Pfam" id="PF07690">
    <property type="entry name" value="MFS_1"/>
    <property type="match status" value="1"/>
</dbReference>
<dbReference type="SUPFAM" id="SSF103473">
    <property type="entry name" value="MFS general substrate transporter"/>
    <property type="match status" value="1"/>
</dbReference>
<dbReference type="InterPro" id="IPR051084">
    <property type="entry name" value="H+-coupled_symporters"/>
</dbReference>
<gene>
    <name evidence="11" type="ORF">DBRI00130_LOCUS43755</name>
</gene>
<evidence type="ECO:0000313" key="11">
    <source>
        <dbReference type="EMBL" id="CAE4668048.1"/>
    </source>
</evidence>
<dbReference type="PANTHER" id="PTHR43528:SF1">
    <property type="entry name" value="ALPHA-KETOGLUTARATE PERMEASE"/>
    <property type="match status" value="1"/>
</dbReference>
<keyword evidence="5" id="KW-0769">Symport</keyword>
<dbReference type="AlphaFoldDB" id="A0A7S4T9L9"/>
<evidence type="ECO:0000256" key="6">
    <source>
        <dbReference type="ARBA" id="ARBA00022989"/>
    </source>
</evidence>
<evidence type="ECO:0000256" key="3">
    <source>
        <dbReference type="ARBA" id="ARBA00022475"/>
    </source>
</evidence>
<sequence length="541" mass="57759">MDLPVDTTHSAKTPLLSLDSDPDISEAGYGEKMSSSSMENEEITDNNSGHSGTGVGTPSIDGIDGYQLNSKHSDDNSFTYGDDTGEMGEKNVGANAPKPRSTLETIAGVAGNVLEWYDFAVFGYFGDILGEVFFPPNQKGHSAMIESFAVFGGAFLMRPVGGMLLGYIGDTYGRKKALVISIFLMAFPTFAMGCLPPYSAVGPLAIVLLTIVRLLQGLSVGGQLVSSLVYTVEAQPKSQWGYYGSFVLAAANLGTLLGGIVGYVMRSTLTREQLLVWGWRIPFLSGIFVSIPGFYLRSHGEDEENDVPASTTTERENPIRVAFRRENLRALLSSSLVPMLWSGGFYLTFVWMAIYMEDLVDDAPIAGAFGINSAALFLSVCLTFPLAGILSDRIGRVRVMTIGGLGMGILSPIMVTFIGKGDPATAFFAQLIMGLALSFWGAPMCAWLAESFSPAARLTSVAIGYNVAQAIVGGSSPAVATLMVDKIGKDSPGYLLSIYAFLALIGLRCVAPKSEVERDTGREDMNSLVPEITNVTNGELI</sequence>
<dbReference type="GO" id="GO:0005886">
    <property type="term" value="C:plasma membrane"/>
    <property type="evidence" value="ECO:0007669"/>
    <property type="project" value="UniProtKB-SubCell"/>
</dbReference>
<dbReference type="PANTHER" id="PTHR43528">
    <property type="entry name" value="ALPHA-KETOGLUTARATE PERMEASE"/>
    <property type="match status" value="1"/>
</dbReference>
<keyword evidence="2" id="KW-0813">Transport</keyword>
<evidence type="ECO:0000256" key="5">
    <source>
        <dbReference type="ARBA" id="ARBA00022847"/>
    </source>
</evidence>
<evidence type="ECO:0000256" key="4">
    <source>
        <dbReference type="ARBA" id="ARBA00022692"/>
    </source>
</evidence>
<dbReference type="PROSITE" id="PS50850">
    <property type="entry name" value="MFS"/>
    <property type="match status" value="1"/>
</dbReference>
<feature type="transmembrane region" description="Helical" evidence="9">
    <location>
        <begin position="177"/>
        <end position="198"/>
    </location>
</feature>
<feature type="transmembrane region" description="Helical" evidence="9">
    <location>
        <begin position="494"/>
        <end position="511"/>
    </location>
</feature>
<feature type="transmembrane region" description="Helical" evidence="9">
    <location>
        <begin position="204"/>
        <end position="230"/>
    </location>
</feature>
<dbReference type="InterPro" id="IPR005828">
    <property type="entry name" value="MFS_sugar_transport-like"/>
</dbReference>
<evidence type="ECO:0000256" key="7">
    <source>
        <dbReference type="ARBA" id="ARBA00023136"/>
    </source>
</evidence>
<feature type="transmembrane region" description="Helical" evidence="9">
    <location>
        <begin position="277"/>
        <end position="296"/>
    </location>
</feature>
<feature type="transmembrane region" description="Helical" evidence="9">
    <location>
        <begin position="399"/>
        <end position="419"/>
    </location>
</feature>
<evidence type="ECO:0000259" key="10">
    <source>
        <dbReference type="PROSITE" id="PS50850"/>
    </source>
</evidence>
<evidence type="ECO:0000256" key="2">
    <source>
        <dbReference type="ARBA" id="ARBA00022448"/>
    </source>
</evidence>
<organism evidence="11">
    <name type="scientific">Ditylum brightwellii</name>
    <dbReference type="NCBI Taxonomy" id="49249"/>
    <lineage>
        <taxon>Eukaryota</taxon>
        <taxon>Sar</taxon>
        <taxon>Stramenopiles</taxon>
        <taxon>Ochrophyta</taxon>
        <taxon>Bacillariophyta</taxon>
        <taxon>Mediophyceae</taxon>
        <taxon>Lithodesmiophycidae</taxon>
        <taxon>Lithodesmiales</taxon>
        <taxon>Lithodesmiaceae</taxon>
        <taxon>Ditylum</taxon>
    </lineage>
</organism>
<feature type="transmembrane region" description="Helical" evidence="9">
    <location>
        <begin position="461"/>
        <end position="482"/>
    </location>
</feature>
<keyword evidence="3" id="KW-1003">Cell membrane</keyword>
<accession>A0A7S4T9L9</accession>